<gene>
    <name evidence="8" type="ORF">HHJ67_03675</name>
</gene>
<comment type="subcellular location">
    <subcellularLocation>
        <location evidence="1">Membrane</location>
        <topology evidence="1">Multi-pass membrane protein</topology>
    </subcellularLocation>
</comment>
<evidence type="ECO:0000256" key="5">
    <source>
        <dbReference type="SAM" id="MobiDB-lite"/>
    </source>
</evidence>
<feature type="compositionally biased region" description="Low complexity" evidence="5">
    <location>
        <begin position="1"/>
        <end position="11"/>
    </location>
</feature>
<feature type="compositionally biased region" description="Pro residues" evidence="5">
    <location>
        <begin position="12"/>
        <end position="21"/>
    </location>
</feature>
<reference evidence="8 9" key="1">
    <citation type="submission" date="2020-04" db="EMBL/GenBank/DDBJ databases">
        <title>Antimicrobial susceptibility and clonality of vaginal-derived multi-drug resistant Mobiluncus isolates in China.</title>
        <authorList>
            <person name="Zhang X."/>
        </authorList>
    </citation>
    <scope>NUCLEOTIDE SEQUENCE [LARGE SCALE GENOMIC DNA]</scope>
    <source>
        <strain evidence="8 9">19</strain>
    </source>
</reference>
<dbReference type="GO" id="GO:0016020">
    <property type="term" value="C:membrane"/>
    <property type="evidence" value="ECO:0007669"/>
    <property type="project" value="UniProtKB-SubCell"/>
</dbReference>
<dbReference type="RefSeq" id="WP_169761968.1">
    <property type="nucleotide sequence ID" value="NZ_JABCUI010000001.1"/>
</dbReference>
<dbReference type="InterPro" id="IPR007829">
    <property type="entry name" value="TM2"/>
</dbReference>
<keyword evidence="2 6" id="KW-0812">Transmembrane</keyword>
<feature type="transmembrane region" description="Helical" evidence="6">
    <location>
        <begin position="49"/>
        <end position="67"/>
    </location>
</feature>
<comment type="caution">
    <text evidence="8">The sequence shown here is derived from an EMBL/GenBank/DDBJ whole genome shotgun (WGS) entry which is preliminary data.</text>
</comment>
<feature type="transmembrane region" description="Helical" evidence="6">
    <location>
        <begin position="73"/>
        <end position="94"/>
    </location>
</feature>
<evidence type="ECO:0000256" key="3">
    <source>
        <dbReference type="ARBA" id="ARBA00022989"/>
    </source>
</evidence>
<feature type="region of interest" description="Disordered" evidence="5">
    <location>
        <begin position="1"/>
        <end position="23"/>
    </location>
</feature>
<dbReference type="AlphaFoldDB" id="A0A7Y0UGD8"/>
<evidence type="ECO:0000256" key="2">
    <source>
        <dbReference type="ARBA" id="ARBA00022692"/>
    </source>
</evidence>
<organism evidence="8 9">
    <name type="scientific">Mobiluncus curtisii</name>
    <dbReference type="NCBI Taxonomy" id="2051"/>
    <lineage>
        <taxon>Bacteria</taxon>
        <taxon>Bacillati</taxon>
        <taxon>Actinomycetota</taxon>
        <taxon>Actinomycetes</taxon>
        <taxon>Actinomycetales</taxon>
        <taxon>Actinomycetaceae</taxon>
        <taxon>Mobiluncus</taxon>
    </lineage>
</organism>
<evidence type="ECO:0000256" key="6">
    <source>
        <dbReference type="SAM" id="Phobius"/>
    </source>
</evidence>
<keyword evidence="3 6" id="KW-1133">Transmembrane helix</keyword>
<keyword evidence="4 6" id="KW-0472">Membrane</keyword>
<evidence type="ECO:0000259" key="7">
    <source>
        <dbReference type="Pfam" id="PF05154"/>
    </source>
</evidence>
<proteinExistence type="predicted"/>
<dbReference type="Proteomes" id="UP000553981">
    <property type="component" value="Unassembled WGS sequence"/>
</dbReference>
<feature type="domain" description="TM2" evidence="7">
    <location>
        <begin position="45"/>
        <end position="93"/>
    </location>
</feature>
<protein>
    <submittedName>
        <fullName evidence="8">TM2 domain-containing protein</fullName>
    </submittedName>
</protein>
<evidence type="ECO:0000313" key="8">
    <source>
        <dbReference type="EMBL" id="NMW86851.1"/>
    </source>
</evidence>
<name>A0A7Y0UGD8_9ACTO</name>
<dbReference type="Pfam" id="PF05154">
    <property type="entry name" value="TM2"/>
    <property type="match status" value="1"/>
</dbReference>
<accession>A0A7Y0UGD8</accession>
<evidence type="ECO:0000256" key="1">
    <source>
        <dbReference type="ARBA" id="ARBA00004141"/>
    </source>
</evidence>
<evidence type="ECO:0000313" key="9">
    <source>
        <dbReference type="Proteomes" id="UP000553981"/>
    </source>
</evidence>
<sequence length="117" mass="13381">MSNPQYGMQPQPQRPQQPQPPQLQFQQYQQMPYGVNVGAPGQFREVSKVLYILMCFFFGNLGVHRFLRGQVGLGILMIITIGCFGIWTLIDFIISLVKLGSYQGDNFQFYQNGAWVN</sequence>
<dbReference type="EMBL" id="JABCUI010000001">
    <property type="protein sequence ID" value="NMW86851.1"/>
    <property type="molecule type" value="Genomic_DNA"/>
</dbReference>
<evidence type="ECO:0000256" key="4">
    <source>
        <dbReference type="ARBA" id="ARBA00023136"/>
    </source>
</evidence>